<name>A0A087D552_BIFRU</name>
<dbReference type="AlphaFoldDB" id="A0A087D552"/>
<gene>
    <name evidence="2" type="ORF">BRUM_0420</name>
</gene>
<dbReference type="Proteomes" id="UP000029078">
    <property type="component" value="Unassembled WGS sequence"/>
</dbReference>
<keyword evidence="3" id="KW-1185">Reference proteome</keyword>
<dbReference type="Pfam" id="PF13443">
    <property type="entry name" value="HTH_26"/>
    <property type="match status" value="1"/>
</dbReference>
<dbReference type="GO" id="GO:0003677">
    <property type="term" value="F:DNA binding"/>
    <property type="evidence" value="ECO:0007669"/>
    <property type="project" value="InterPro"/>
</dbReference>
<sequence length="89" mass="9864">MKKSTNLSETSVTLIRAVRAEAARAGISTPDLAERIGRDRKFLYDRFALKTPFSTEDLADIAKALGITTEDIIKSARLEAQRQKQEVAV</sequence>
<dbReference type="InterPro" id="IPR001387">
    <property type="entry name" value="Cro/C1-type_HTH"/>
</dbReference>
<dbReference type="InterPro" id="IPR010982">
    <property type="entry name" value="Lambda_DNA-bd_dom_sf"/>
</dbReference>
<evidence type="ECO:0000313" key="2">
    <source>
        <dbReference type="EMBL" id="KFI90652.1"/>
    </source>
</evidence>
<dbReference type="eggNOG" id="ENOG5031TYK">
    <property type="taxonomic scope" value="Bacteria"/>
</dbReference>
<comment type="caution">
    <text evidence="2">The sequence shown here is derived from an EMBL/GenBank/DDBJ whole genome shotgun (WGS) entry which is preliminary data.</text>
</comment>
<proteinExistence type="predicted"/>
<evidence type="ECO:0000313" key="3">
    <source>
        <dbReference type="Proteomes" id="UP000029078"/>
    </source>
</evidence>
<protein>
    <submittedName>
        <fullName evidence="2">Helix-turn-helix domain-containing protein</fullName>
    </submittedName>
</protein>
<dbReference type="Gene3D" id="1.10.260.40">
    <property type="entry name" value="lambda repressor-like DNA-binding domains"/>
    <property type="match status" value="1"/>
</dbReference>
<accession>A0A087D552</accession>
<dbReference type="STRING" id="78346.BRUM_0420"/>
<dbReference type="SUPFAM" id="SSF47413">
    <property type="entry name" value="lambda repressor-like DNA-binding domains"/>
    <property type="match status" value="1"/>
</dbReference>
<evidence type="ECO:0000259" key="1">
    <source>
        <dbReference type="PROSITE" id="PS50943"/>
    </source>
</evidence>
<dbReference type="EMBL" id="JGZL01000003">
    <property type="protein sequence ID" value="KFI90652.1"/>
    <property type="molecule type" value="Genomic_DNA"/>
</dbReference>
<feature type="domain" description="HTH cro/C1-type" evidence="1">
    <location>
        <begin position="15"/>
        <end position="72"/>
    </location>
</feature>
<dbReference type="RefSeq" id="WP_026647036.1">
    <property type="nucleotide sequence ID" value="NZ_JGZL01000003.1"/>
</dbReference>
<reference evidence="2 3" key="1">
    <citation type="submission" date="2014-03" db="EMBL/GenBank/DDBJ databases">
        <title>Genomics of Bifidobacteria.</title>
        <authorList>
            <person name="Ventura M."/>
            <person name="Milani C."/>
            <person name="Lugli G.A."/>
        </authorList>
    </citation>
    <scope>NUCLEOTIDE SEQUENCE [LARGE SCALE GENOMIC DNA]</scope>
    <source>
        <strain evidence="2 3">LMG 21811</strain>
    </source>
</reference>
<organism evidence="2 3">
    <name type="scientific">Bifidobacterium ruminantium</name>
    <dbReference type="NCBI Taxonomy" id="78346"/>
    <lineage>
        <taxon>Bacteria</taxon>
        <taxon>Bacillati</taxon>
        <taxon>Actinomycetota</taxon>
        <taxon>Actinomycetes</taxon>
        <taxon>Bifidobacteriales</taxon>
        <taxon>Bifidobacteriaceae</taxon>
        <taxon>Bifidobacterium</taxon>
    </lineage>
</organism>
<dbReference type="PROSITE" id="PS50943">
    <property type="entry name" value="HTH_CROC1"/>
    <property type="match status" value="1"/>
</dbReference>